<reference evidence="3 4" key="1">
    <citation type="submission" date="2021-11" db="EMBL/GenBank/DDBJ databases">
        <title>Draft genome sequence of Paenibacillus profundus YoMME, a new Gram-positive bacteria with exoelectrogenic properties.</title>
        <authorList>
            <person name="Hubenova Y."/>
            <person name="Hubenova E."/>
            <person name="Manasiev Y."/>
            <person name="Peykov S."/>
            <person name="Mitov M."/>
        </authorList>
    </citation>
    <scope>NUCLEOTIDE SEQUENCE [LARGE SCALE GENOMIC DNA]</scope>
    <source>
        <strain evidence="3 4">YoMME</strain>
    </source>
</reference>
<keyword evidence="2" id="KW-1133">Transmembrane helix</keyword>
<organism evidence="3 4">
    <name type="scientific">Paenibacillus profundus</name>
    <dbReference type="NCBI Taxonomy" id="1173085"/>
    <lineage>
        <taxon>Bacteria</taxon>
        <taxon>Bacillati</taxon>
        <taxon>Bacillota</taxon>
        <taxon>Bacilli</taxon>
        <taxon>Bacillales</taxon>
        <taxon>Paenibacillaceae</taxon>
        <taxon>Paenibacillus</taxon>
    </lineage>
</organism>
<protein>
    <submittedName>
        <fullName evidence="3">Uncharacterized protein</fullName>
    </submittedName>
</protein>
<evidence type="ECO:0000313" key="4">
    <source>
        <dbReference type="Proteomes" id="UP001199916"/>
    </source>
</evidence>
<feature type="compositionally biased region" description="Basic and acidic residues" evidence="1">
    <location>
        <begin position="86"/>
        <end position="104"/>
    </location>
</feature>
<gene>
    <name evidence="3" type="ORF">LQV63_01940</name>
</gene>
<feature type="region of interest" description="Disordered" evidence="1">
    <location>
        <begin position="63"/>
        <end position="126"/>
    </location>
</feature>
<name>A0ABS8Y8M4_9BACL</name>
<comment type="caution">
    <text evidence="3">The sequence shown here is derived from an EMBL/GenBank/DDBJ whole genome shotgun (WGS) entry which is preliminary data.</text>
</comment>
<accession>A0ABS8Y8M4</accession>
<evidence type="ECO:0000256" key="1">
    <source>
        <dbReference type="SAM" id="MobiDB-lite"/>
    </source>
</evidence>
<keyword evidence="2" id="KW-0812">Transmembrane</keyword>
<proteinExistence type="predicted"/>
<keyword evidence="4" id="KW-1185">Reference proteome</keyword>
<dbReference type="RefSeq" id="WP_019425010.1">
    <property type="nucleotide sequence ID" value="NZ_JAJNBZ010000001.1"/>
</dbReference>
<feature type="transmembrane region" description="Helical" evidence="2">
    <location>
        <begin position="7"/>
        <end position="25"/>
    </location>
</feature>
<evidence type="ECO:0000313" key="3">
    <source>
        <dbReference type="EMBL" id="MCE5168080.1"/>
    </source>
</evidence>
<sequence length="141" mass="15705">MIGTIRWNIIFGAVGFVVTFLASSSNNVWTTSLIRGIIALCIWFALGFALRFIAGLLQQPQQDKGSDHEMADKGQTVDMTTPDESDMLHDLLRTKPSEEKHADREDDNGNAFQPLNPPKLVTNPQMDAEQLAQAVRHLTQK</sequence>
<dbReference type="EMBL" id="JAJNBZ010000001">
    <property type="protein sequence ID" value="MCE5168080.1"/>
    <property type="molecule type" value="Genomic_DNA"/>
</dbReference>
<feature type="transmembrane region" description="Helical" evidence="2">
    <location>
        <begin position="37"/>
        <end position="57"/>
    </location>
</feature>
<keyword evidence="2" id="KW-0472">Membrane</keyword>
<dbReference type="Proteomes" id="UP001199916">
    <property type="component" value="Unassembled WGS sequence"/>
</dbReference>
<evidence type="ECO:0000256" key="2">
    <source>
        <dbReference type="SAM" id="Phobius"/>
    </source>
</evidence>